<dbReference type="AlphaFoldDB" id="M8BMA9"/>
<feature type="region of interest" description="Disordered" evidence="1">
    <location>
        <begin position="1"/>
        <end position="76"/>
    </location>
</feature>
<feature type="compositionally biased region" description="Polar residues" evidence="1">
    <location>
        <begin position="37"/>
        <end position="50"/>
    </location>
</feature>
<feature type="compositionally biased region" description="Low complexity" evidence="1">
    <location>
        <begin position="59"/>
        <end position="73"/>
    </location>
</feature>
<sequence>MEDHDIYTPGEEEHEMVREDEEGSASSSTGMKKHSGCGQSESVGTRSSGFTPPDSLGRSTTTPWMTSVTTSPTGSIEICGCDTLRKREEKPWMKGLSHVLGGLNLAVSYQKMLEEERMKREEAEAAQVARPREEVAAREMLQL</sequence>
<evidence type="ECO:0000313" key="2">
    <source>
        <dbReference type="EnsemblPlants" id="EMT22958"/>
    </source>
</evidence>
<organism evidence="2">
    <name type="scientific">Aegilops tauschii</name>
    <name type="common">Tausch's goatgrass</name>
    <name type="synonym">Aegilops squarrosa</name>
    <dbReference type="NCBI Taxonomy" id="37682"/>
    <lineage>
        <taxon>Eukaryota</taxon>
        <taxon>Viridiplantae</taxon>
        <taxon>Streptophyta</taxon>
        <taxon>Embryophyta</taxon>
        <taxon>Tracheophyta</taxon>
        <taxon>Spermatophyta</taxon>
        <taxon>Magnoliopsida</taxon>
        <taxon>Liliopsida</taxon>
        <taxon>Poales</taxon>
        <taxon>Poaceae</taxon>
        <taxon>BOP clade</taxon>
        <taxon>Pooideae</taxon>
        <taxon>Triticodae</taxon>
        <taxon>Triticeae</taxon>
        <taxon>Triticinae</taxon>
        <taxon>Aegilops</taxon>
    </lineage>
</organism>
<reference evidence="2" key="1">
    <citation type="submission" date="2015-06" db="UniProtKB">
        <authorList>
            <consortium name="EnsemblPlants"/>
        </authorList>
    </citation>
    <scope>IDENTIFICATION</scope>
</reference>
<feature type="compositionally biased region" description="Acidic residues" evidence="1">
    <location>
        <begin position="10"/>
        <end position="23"/>
    </location>
</feature>
<name>M8BMA9_AEGTA</name>
<protein>
    <submittedName>
        <fullName evidence="2">Uncharacterized protein</fullName>
    </submittedName>
</protein>
<accession>M8BMA9</accession>
<evidence type="ECO:0000256" key="1">
    <source>
        <dbReference type="SAM" id="MobiDB-lite"/>
    </source>
</evidence>
<proteinExistence type="predicted"/>
<feature type="region of interest" description="Disordered" evidence="1">
    <location>
        <begin position="123"/>
        <end position="143"/>
    </location>
</feature>
<dbReference type="EnsemblPlants" id="EMT22958">
    <property type="protein sequence ID" value="EMT22958"/>
    <property type="gene ID" value="F775_24735"/>
</dbReference>